<feature type="domain" description="DUF7064" evidence="1">
    <location>
        <begin position="179"/>
        <end position="299"/>
    </location>
</feature>
<evidence type="ECO:0000259" key="2">
    <source>
        <dbReference type="Pfam" id="PF23213"/>
    </source>
</evidence>
<dbReference type="RefSeq" id="WP_069405170.1">
    <property type="nucleotide sequence ID" value="NZ_MIGZ01000049.1"/>
</dbReference>
<dbReference type="AlphaFoldDB" id="A0A1E3RVZ7"/>
<dbReference type="Pfam" id="PF23213">
    <property type="entry name" value="DUF7065"/>
    <property type="match status" value="1"/>
</dbReference>
<evidence type="ECO:0000259" key="1">
    <source>
        <dbReference type="Pfam" id="PF23212"/>
    </source>
</evidence>
<sequence length="331" mass="36806">MSLDISADFQAAPTEDHVNHPPTESVWFQESSLFTICDPGSGVLGYYRIGIHPNLGQANAYLFTSAEPLDLLDRSFVAGRSIPDAPVNDCQVDRLQFEVIEPMRRYRIRATHPTYQLAVEWTPFFWPISVHSAVGTVGFARGHYNSIGRAVGSVESDRGVVEIDAFGYMDHSWGERKNHFPASKWIFACADQNNFVQAFPVLAADGQTRNIIGYAARDGRLRKLDNEYSTGYSIRDDWLTPSACDAELRDEDGRVFRLIGRTQGPEGIYPFLHGKFCVHALAGFTLDGRPAKGLLENSPPRAMPTHIVDHYGIDPSGMWFTAPDAVGLAQR</sequence>
<dbReference type="InterPro" id="IPR055493">
    <property type="entry name" value="DUF7065"/>
</dbReference>
<feature type="domain" description="DUF7065" evidence="2">
    <location>
        <begin position="7"/>
        <end position="176"/>
    </location>
</feature>
<name>A0A1E3RVZ7_9MYCO</name>
<dbReference type="Proteomes" id="UP000094243">
    <property type="component" value="Unassembled WGS sequence"/>
</dbReference>
<protein>
    <submittedName>
        <fullName evidence="3">Uncharacterized protein</fullName>
    </submittedName>
</protein>
<gene>
    <name evidence="3" type="ORF">BHQ17_10705</name>
</gene>
<comment type="caution">
    <text evidence="3">The sequence shown here is derived from an EMBL/GenBank/DDBJ whole genome shotgun (WGS) entry which is preliminary data.</text>
</comment>
<dbReference type="EMBL" id="MIGZ01000049">
    <property type="protein sequence ID" value="ODQ94096.1"/>
    <property type="molecule type" value="Genomic_DNA"/>
</dbReference>
<organism evidence="3 4">
    <name type="scientific">Mycolicibacterium holsaticum</name>
    <dbReference type="NCBI Taxonomy" id="152142"/>
    <lineage>
        <taxon>Bacteria</taxon>
        <taxon>Bacillati</taxon>
        <taxon>Actinomycetota</taxon>
        <taxon>Actinomycetes</taxon>
        <taxon>Mycobacteriales</taxon>
        <taxon>Mycobacteriaceae</taxon>
        <taxon>Mycolicibacterium</taxon>
    </lineage>
</organism>
<evidence type="ECO:0000313" key="3">
    <source>
        <dbReference type="EMBL" id="ODQ94096.1"/>
    </source>
</evidence>
<dbReference type="Pfam" id="PF23212">
    <property type="entry name" value="DUF7064"/>
    <property type="match status" value="1"/>
</dbReference>
<keyword evidence="4" id="KW-1185">Reference proteome</keyword>
<accession>A0A1E3RVZ7</accession>
<reference evidence="4" key="1">
    <citation type="submission" date="2016-09" db="EMBL/GenBank/DDBJ databases">
        <authorList>
            <person name="Greninger A.L."/>
            <person name="Jerome K.R."/>
            <person name="Mcnair B."/>
            <person name="Wallis C."/>
            <person name="Fang F."/>
        </authorList>
    </citation>
    <scope>NUCLEOTIDE SEQUENCE [LARGE SCALE GENOMIC DNA]</scope>
    <source>
        <strain evidence="4">M7</strain>
    </source>
</reference>
<dbReference type="InterPro" id="IPR055492">
    <property type="entry name" value="DUF7064"/>
</dbReference>
<evidence type="ECO:0000313" key="4">
    <source>
        <dbReference type="Proteomes" id="UP000094243"/>
    </source>
</evidence>
<proteinExistence type="predicted"/>
<dbReference type="OrthoDB" id="7054648at2"/>
<dbReference type="SUPFAM" id="SSF159245">
    <property type="entry name" value="AttH-like"/>
    <property type="match status" value="1"/>
</dbReference>